<reference evidence="3" key="1">
    <citation type="submission" date="2010-06" db="EMBL/GenBank/DDBJ databases">
        <authorList>
            <person name="Jiang H."/>
            <person name="Abraham K."/>
            <person name="Ali S."/>
            <person name="Alsbrooks S.L."/>
            <person name="Anim B.N."/>
            <person name="Anosike U.S."/>
            <person name="Attaway T."/>
            <person name="Bandaranaike D.P."/>
            <person name="Battles P.K."/>
            <person name="Bell S.N."/>
            <person name="Bell A.V."/>
            <person name="Beltran B."/>
            <person name="Bickham C."/>
            <person name="Bustamante Y."/>
            <person name="Caleb T."/>
            <person name="Canada A."/>
            <person name="Cardenas V."/>
            <person name="Carter K."/>
            <person name="Chacko J."/>
            <person name="Chandrabose M.N."/>
            <person name="Chavez D."/>
            <person name="Chavez A."/>
            <person name="Chen L."/>
            <person name="Chu H.-S."/>
            <person name="Claassen K.J."/>
            <person name="Cockrell R."/>
            <person name="Collins M."/>
            <person name="Cooper J.A."/>
            <person name="Cree A."/>
            <person name="Curry S.M."/>
            <person name="Da Y."/>
            <person name="Dao M.D."/>
            <person name="Das B."/>
            <person name="Davila M.-L."/>
            <person name="Davy-Carroll L."/>
            <person name="Denson S."/>
            <person name="Dinh H."/>
            <person name="Ebong V.E."/>
            <person name="Edwards J.R."/>
            <person name="Egan A."/>
            <person name="El-Daye J."/>
            <person name="Escobedo L."/>
            <person name="Fernandez S."/>
            <person name="Fernando P.R."/>
            <person name="Flagg N."/>
            <person name="Forbes L.D."/>
            <person name="Fowler R.G."/>
            <person name="Fu Q."/>
            <person name="Gabisi R.A."/>
            <person name="Ganer J."/>
            <person name="Garbino Pronczuk A."/>
            <person name="Garcia R.M."/>
            <person name="Garner T."/>
            <person name="Garrett T.E."/>
            <person name="Gonzalez D.A."/>
            <person name="Hamid H."/>
            <person name="Hawkins E.S."/>
            <person name="Hirani K."/>
            <person name="Hogues M.E."/>
            <person name="Hollins B."/>
            <person name="Hsiao C.-H."/>
            <person name="Jabil R."/>
            <person name="James M.L."/>
            <person name="Jhangiani S.N."/>
            <person name="Johnson B."/>
            <person name="Johnson Q."/>
            <person name="Joshi V."/>
            <person name="Kalu J.B."/>
            <person name="Kam C."/>
            <person name="Kashfia A."/>
            <person name="Keebler J."/>
            <person name="Kisamo H."/>
            <person name="Kovar C.L."/>
            <person name="Lago L.A."/>
            <person name="Lai C.-Y."/>
            <person name="Laidlaw J."/>
            <person name="Lara F."/>
            <person name="Le T.-K."/>
            <person name="Lee S.L."/>
            <person name="Legall F.H."/>
            <person name="Lemon S.J."/>
            <person name="Lewis L.R."/>
            <person name="Li B."/>
            <person name="Liu Y."/>
            <person name="Liu Y.-S."/>
            <person name="Lopez J."/>
            <person name="Lozado R.J."/>
            <person name="Lu J."/>
            <person name="Madu R.C."/>
            <person name="Maheshwari M."/>
            <person name="Maheshwari R."/>
            <person name="Malloy K."/>
            <person name="Martinez E."/>
            <person name="Mathew T."/>
            <person name="Mercado I.C."/>
            <person name="Mercado C."/>
            <person name="Meyer B."/>
            <person name="Montgomery K."/>
            <person name="Morgan M.B."/>
            <person name="Munidasa M."/>
            <person name="Nazareth L.V."/>
            <person name="Nelson J."/>
            <person name="Ng B.M."/>
            <person name="Nguyen N.B."/>
            <person name="Nguyen P.Q."/>
            <person name="Nguyen T."/>
            <person name="Obregon M."/>
            <person name="Okwuonu G.O."/>
            <person name="Onwere C.G."/>
            <person name="Orozco G."/>
            <person name="Parra A."/>
            <person name="Patel S."/>
            <person name="Patil S."/>
            <person name="Perez A."/>
            <person name="Perez Y."/>
            <person name="Pham C."/>
            <person name="Primus E.L."/>
            <person name="Pu L.-L."/>
            <person name="Puazo M."/>
            <person name="Qin X."/>
            <person name="Quiroz J.B."/>
            <person name="Reese J."/>
            <person name="Richards S."/>
            <person name="Rives C.M."/>
            <person name="Robberts R."/>
            <person name="Ruiz S.J."/>
            <person name="Ruiz M.J."/>
            <person name="Santibanez J."/>
            <person name="Schneider B.W."/>
            <person name="Sisson I."/>
            <person name="Smith M."/>
            <person name="Sodergren E."/>
            <person name="Song X.-Z."/>
            <person name="Song B.B."/>
            <person name="Summersgill H."/>
            <person name="Thelus R."/>
            <person name="Thornton R.D."/>
            <person name="Trejos Z.Y."/>
            <person name="Usmani K."/>
            <person name="Vattathil S."/>
            <person name="Villasana D."/>
            <person name="Walker D.L."/>
            <person name="Wang S."/>
            <person name="Wang K."/>
            <person name="White C.S."/>
            <person name="Williams A.C."/>
            <person name="Williamson J."/>
            <person name="Wilson K."/>
            <person name="Woghiren I.O."/>
            <person name="Woodworth J.R."/>
            <person name="Worley K.C."/>
            <person name="Wright R.A."/>
            <person name="Wu W."/>
            <person name="Young L."/>
            <person name="Zhang L."/>
            <person name="Zhang J."/>
            <person name="Zhu Y."/>
            <person name="Muzny D.M."/>
            <person name="Weinstock G."/>
            <person name="Gibbs R.A."/>
        </authorList>
    </citation>
    <scope>NUCLEOTIDE SEQUENCE [LARGE SCALE GENOMIC DNA]</scope>
    <source>
        <strain evidence="3">LSR1</strain>
    </source>
</reference>
<protein>
    <recommendedName>
        <fullName evidence="1">HAT C-terminal dimerisation domain-containing protein</fullName>
    </recommendedName>
</protein>
<reference evidence="2" key="2">
    <citation type="submission" date="2022-06" db="UniProtKB">
        <authorList>
            <consortium name="EnsemblMetazoa"/>
        </authorList>
    </citation>
    <scope>IDENTIFICATION</scope>
</reference>
<evidence type="ECO:0000259" key="1">
    <source>
        <dbReference type="Pfam" id="PF05699"/>
    </source>
</evidence>
<name>A0A8R2BAT5_ACYPI</name>
<organism evidence="2 3">
    <name type="scientific">Acyrthosiphon pisum</name>
    <name type="common">Pea aphid</name>
    <dbReference type="NCBI Taxonomy" id="7029"/>
    <lineage>
        <taxon>Eukaryota</taxon>
        <taxon>Metazoa</taxon>
        <taxon>Ecdysozoa</taxon>
        <taxon>Arthropoda</taxon>
        <taxon>Hexapoda</taxon>
        <taxon>Insecta</taxon>
        <taxon>Pterygota</taxon>
        <taxon>Neoptera</taxon>
        <taxon>Paraneoptera</taxon>
        <taxon>Hemiptera</taxon>
        <taxon>Sternorrhyncha</taxon>
        <taxon>Aphidomorpha</taxon>
        <taxon>Aphidoidea</taxon>
        <taxon>Aphididae</taxon>
        <taxon>Macrosiphini</taxon>
        <taxon>Acyrthosiphon</taxon>
    </lineage>
</organism>
<dbReference type="GeneID" id="103311608"/>
<accession>A0A8R2BAT5</accession>
<dbReference type="Proteomes" id="UP000007819">
    <property type="component" value="Unassembled WGS sequence"/>
</dbReference>
<dbReference type="RefSeq" id="XP_008189502.1">
    <property type="nucleotide sequence ID" value="XM_008191280.1"/>
</dbReference>
<sequence>SKYLQSANIDFFQAVIFIDRALEQIITLRSRDNKNSVFSQIEQQAKSLAYKWNIEPCLEVKRKITAKRIVGETCSNDSLLEPLDKFRSETFFVIVDALWSKFKSDFKESKAIVKEMSIFQIDKMSSVKSKTIALPSDSFKAICNWLPEIDMTQLKEEYQQLCQNLESIISGSKFPTTFHSNDNNYEDNISSSDTHSETENESVQTPQSICELFKLLSALDLRYTFPNVFLALKALCTLPIGSASAERKFSKMKLIKTRLRSTTNDSRLEYMMLLTCEGLIEIDFDKAIDRMGTISSVYKKQLMPS</sequence>
<dbReference type="KEGG" id="api:103311608"/>
<dbReference type="EnsemblMetazoa" id="XM_008191280.1">
    <property type="protein sequence ID" value="XP_008189502.1"/>
    <property type="gene ID" value="LOC103311608"/>
</dbReference>
<feature type="domain" description="HAT C-terminal dimerisation" evidence="1">
    <location>
        <begin position="208"/>
        <end position="272"/>
    </location>
</feature>
<evidence type="ECO:0000313" key="3">
    <source>
        <dbReference type="Proteomes" id="UP000007819"/>
    </source>
</evidence>
<proteinExistence type="predicted"/>
<keyword evidence="3" id="KW-1185">Reference proteome</keyword>
<dbReference type="InterPro" id="IPR008906">
    <property type="entry name" value="HATC_C_dom"/>
</dbReference>
<evidence type="ECO:0000313" key="2">
    <source>
        <dbReference type="EnsemblMetazoa" id="XP_008189502.1"/>
    </source>
</evidence>
<dbReference type="Pfam" id="PF05699">
    <property type="entry name" value="Dimer_Tnp_hAT"/>
    <property type="match status" value="1"/>
</dbReference>
<dbReference type="PANTHER" id="PTHR46289:SF19">
    <property type="entry name" value="ZINC FINGER MYM-TYPE CONTAINING 1"/>
    <property type="match status" value="1"/>
</dbReference>
<dbReference type="AlphaFoldDB" id="A0A8R2BAT5"/>
<dbReference type="GO" id="GO:0046983">
    <property type="term" value="F:protein dimerization activity"/>
    <property type="evidence" value="ECO:0007669"/>
    <property type="project" value="InterPro"/>
</dbReference>
<dbReference type="PANTHER" id="PTHR46289">
    <property type="entry name" value="52 KDA REPRESSOR OF THE INHIBITOR OF THE PROTEIN KINASE-LIKE PROTEIN-RELATED"/>
    <property type="match status" value="1"/>
</dbReference>
<dbReference type="InterPro" id="IPR052958">
    <property type="entry name" value="IFN-induced_PKR_regulator"/>
</dbReference>